<keyword evidence="3" id="KW-1185">Reference proteome</keyword>
<protein>
    <submittedName>
        <fullName evidence="2">Uncharacterized protein</fullName>
    </submittedName>
</protein>
<feature type="non-terminal residue" evidence="2">
    <location>
        <position position="236"/>
    </location>
</feature>
<accession>A0AAV5UIH3</accession>
<reference evidence="2" key="1">
    <citation type="submission" date="2023-10" db="EMBL/GenBank/DDBJ databases">
        <title>Genome assembly of Pristionchus species.</title>
        <authorList>
            <person name="Yoshida K."/>
            <person name="Sommer R.J."/>
        </authorList>
    </citation>
    <scope>NUCLEOTIDE SEQUENCE</scope>
    <source>
        <strain evidence="2">RS0144</strain>
    </source>
</reference>
<keyword evidence="1" id="KW-1133">Transmembrane helix</keyword>
<dbReference type="EMBL" id="BTSX01000006">
    <property type="protein sequence ID" value="GMT05685.1"/>
    <property type="molecule type" value="Genomic_DNA"/>
</dbReference>
<evidence type="ECO:0000313" key="3">
    <source>
        <dbReference type="Proteomes" id="UP001432027"/>
    </source>
</evidence>
<sequence length="236" mass="25575">TVVSIACVPQHSLQVRPSLLRQLHVVQIIGSVPSGSQIARGIELGRNAFLSLFLILVLLHIFQLWVQLLALRHLLVDYVHCTHITGDESENELISLTLLLSSLLITSSRLQLLMSQLHICNRRGLLLRVQGDVATVAAAGCSAGINDDEDMLVGEGGDIRGDGVHDDGGIGEGETTGLSTRDPCHRVLCHGERALSGDGRVVEVGDHLLLDESDSLLRNGHITEHEHLKRLMGLNV</sequence>
<evidence type="ECO:0000256" key="1">
    <source>
        <dbReference type="SAM" id="Phobius"/>
    </source>
</evidence>
<feature type="non-terminal residue" evidence="2">
    <location>
        <position position="1"/>
    </location>
</feature>
<evidence type="ECO:0000313" key="2">
    <source>
        <dbReference type="EMBL" id="GMT05685.1"/>
    </source>
</evidence>
<keyword evidence="1" id="KW-0812">Transmembrane</keyword>
<proteinExistence type="predicted"/>
<keyword evidence="1" id="KW-0472">Membrane</keyword>
<feature type="transmembrane region" description="Helical" evidence="1">
    <location>
        <begin position="48"/>
        <end position="66"/>
    </location>
</feature>
<comment type="caution">
    <text evidence="2">The sequence shown here is derived from an EMBL/GenBank/DDBJ whole genome shotgun (WGS) entry which is preliminary data.</text>
</comment>
<dbReference type="AlphaFoldDB" id="A0AAV5UIH3"/>
<dbReference type="Proteomes" id="UP001432027">
    <property type="component" value="Unassembled WGS sequence"/>
</dbReference>
<organism evidence="2 3">
    <name type="scientific">Pristionchus entomophagus</name>
    <dbReference type="NCBI Taxonomy" id="358040"/>
    <lineage>
        <taxon>Eukaryota</taxon>
        <taxon>Metazoa</taxon>
        <taxon>Ecdysozoa</taxon>
        <taxon>Nematoda</taxon>
        <taxon>Chromadorea</taxon>
        <taxon>Rhabditida</taxon>
        <taxon>Rhabditina</taxon>
        <taxon>Diplogasteromorpha</taxon>
        <taxon>Diplogasteroidea</taxon>
        <taxon>Neodiplogasteridae</taxon>
        <taxon>Pristionchus</taxon>
    </lineage>
</organism>
<name>A0AAV5UIH3_9BILA</name>
<gene>
    <name evidence="2" type="ORF">PENTCL1PPCAC_27859</name>
</gene>